<gene>
    <name evidence="1" type="ORF">S01H1_10639</name>
</gene>
<protein>
    <submittedName>
        <fullName evidence="1">Uncharacterized protein</fullName>
    </submittedName>
</protein>
<comment type="caution">
    <text evidence="1">The sequence shown here is derived from an EMBL/GenBank/DDBJ whole genome shotgun (WGS) entry which is preliminary data.</text>
</comment>
<evidence type="ECO:0000313" key="1">
    <source>
        <dbReference type="EMBL" id="GAF73225.1"/>
    </source>
</evidence>
<name>X0TAX7_9ZZZZ</name>
<sequence length="32" mass="3464">MALSHKEPDSVPLFELTVANPVLESVLGKKIT</sequence>
<proteinExistence type="predicted"/>
<accession>X0TAX7</accession>
<feature type="non-terminal residue" evidence="1">
    <location>
        <position position="32"/>
    </location>
</feature>
<dbReference type="EMBL" id="BARS01005426">
    <property type="protein sequence ID" value="GAF73225.1"/>
    <property type="molecule type" value="Genomic_DNA"/>
</dbReference>
<organism evidence="1">
    <name type="scientific">marine sediment metagenome</name>
    <dbReference type="NCBI Taxonomy" id="412755"/>
    <lineage>
        <taxon>unclassified sequences</taxon>
        <taxon>metagenomes</taxon>
        <taxon>ecological metagenomes</taxon>
    </lineage>
</organism>
<reference evidence="1" key="1">
    <citation type="journal article" date="2014" name="Front. Microbiol.">
        <title>High frequency of phylogenetically diverse reductive dehalogenase-homologous genes in deep subseafloor sedimentary metagenomes.</title>
        <authorList>
            <person name="Kawai M."/>
            <person name="Futagami T."/>
            <person name="Toyoda A."/>
            <person name="Takaki Y."/>
            <person name="Nishi S."/>
            <person name="Hori S."/>
            <person name="Arai W."/>
            <person name="Tsubouchi T."/>
            <person name="Morono Y."/>
            <person name="Uchiyama I."/>
            <person name="Ito T."/>
            <person name="Fujiyama A."/>
            <person name="Inagaki F."/>
            <person name="Takami H."/>
        </authorList>
    </citation>
    <scope>NUCLEOTIDE SEQUENCE</scope>
    <source>
        <strain evidence="1">Expedition CK06-06</strain>
    </source>
</reference>
<dbReference type="AlphaFoldDB" id="X0TAX7"/>